<evidence type="ECO:0000313" key="2">
    <source>
        <dbReference type="EMBL" id="SMD02675.1"/>
    </source>
</evidence>
<feature type="transmembrane region" description="Helical" evidence="1">
    <location>
        <begin position="127"/>
        <end position="150"/>
    </location>
</feature>
<proteinExistence type="predicted"/>
<feature type="transmembrane region" description="Helical" evidence="1">
    <location>
        <begin position="7"/>
        <end position="29"/>
    </location>
</feature>
<protein>
    <submittedName>
        <fullName evidence="2">Uncharacterized protein</fullName>
    </submittedName>
</protein>
<dbReference type="OrthoDB" id="1683460at2"/>
<keyword evidence="1" id="KW-0472">Membrane</keyword>
<dbReference type="NCBIfam" id="NF041644">
    <property type="entry name" value="CBO0543_fam"/>
    <property type="match status" value="1"/>
</dbReference>
<dbReference type="InterPro" id="IPR048147">
    <property type="entry name" value="CBO0543-like"/>
</dbReference>
<dbReference type="Proteomes" id="UP000192738">
    <property type="component" value="Unassembled WGS sequence"/>
</dbReference>
<keyword evidence="1" id="KW-0812">Transmembrane</keyword>
<dbReference type="RefSeq" id="WP_084577409.1">
    <property type="nucleotide sequence ID" value="NZ_CP155572.1"/>
</dbReference>
<keyword evidence="1" id="KW-1133">Transmembrane helix</keyword>
<dbReference type="EMBL" id="FWXI01000019">
    <property type="protein sequence ID" value="SMD02675.1"/>
    <property type="molecule type" value="Genomic_DNA"/>
</dbReference>
<sequence>MPFTENVISISAFVIALLLLIFVVDWRYFRDWVVVYLFKCNLDFIWGSPVVNLKLIEYPYHWLPYYYDTSILFELWVFPILCVLYNQVTKNRGIGPIIYYALLFSAGITAIEYPLERYTGLIHYIDWSWFTTFYTLTITFLLSRTFIALFRRGCDYFER</sequence>
<organism evidence="2 3">
    <name type="scientific">Sporomusa malonica</name>
    <dbReference type="NCBI Taxonomy" id="112901"/>
    <lineage>
        <taxon>Bacteria</taxon>
        <taxon>Bacillati</taxon>
        <taxon>Bacillota</taxon>
        <taxon>Negativicutes</taxon>
        <taxon>Selenomonadales</taxon>
        <taxon>Sporomusaceae</taxon>
        <taxon>Sporomusa</taxon>
    </lineage>
</organism>
<feature type="transmembrane region" description="Helical" evidence="1">
    <location>
        <begin position="65"/>
        <end position="85"/>
    </location>
</feature>
<keyword evidence="3" id="KW-1185">Reference proteome</keyword>
<evidence type="ECO:0000313" key="3">
    <source>
        <dbReference type="Proteomes" id="UP000192738"/>
    </source>
</evidence>
<gene>
    <name evidence="2" type="ORF">SAMN04488500_11925</name>
</gene>
<reference evidence="2 3" key="1">
    <citation type="submission" date="2017-04" db="EMBL/GenBank/DDBJ databases">
        <authorList>
            <person name="Afonso C.L."/>
            <person name="Miller P.J."/>
            <person name="Scott M.A."/>
            <person name="Spackman E."/>
            <person name="Goraichik I."/>
            <person name="Dimitrov K.M."/>
            <person name="Suarez D.L."/>
            <person name="Swayne D.E."/>
        </authorList>
    </citation>
    <scope>NUCLEOTIDE SEQUENCE [LARGE SCALE GENOMIC DNA]</scope>
    <source>
        <strain evidence="2 3">DSM 5090</strain>
    </source>
</reference>
<evidence type="ECO:0000256" key="1">
    <source>
        <dbReference type="SAM" id="Phobius"/>
    </source>
</evidence>
<dbReference type="STRING" id="112901.SAMN04488500_11925"/>
<name>A0A1W2DYP6_9FIRM</name>
<accession>A0A1W2DYP6</accession>
<dbReference type="AlphaFoldDB" id="A0A1W2DYP6"/>
<feature type="transmembrane region" description="Helical" evidence="1">
    <location>
        <begin position="97"/>
        <end position="115"/>
    </location>
</feature>